<dbReference type="InterPro" id="IPR029033">
    <property type="entry name" value="His_PPase_superfam"/>
</dbReference>
<comment type="caution">
    <text evidence="2">The sequence shown here is derived from an EMBL/GenBank/DDBJ whole genome shotgun (WGS) entry which is preliminary data.</text>
</comment>
<dbReference type="Gene3D" id="3.40.50.1240">
    <property type="entry name" value="Phosphoglycerate mutase-like"/>
    <property type="match status" value="1"/>
</dbReference>
<gene>
    <name evidence="2" type="ORF">N2K84_17845</name>
</gene>
<accession>A0AA42C9X4</accession>
<keyword evidence="1" id="KW-0732">Signal</keyword>
<evidence type="ECO:0000313" key="2">
    <source>
        <dbReference type="EMBL" id="MCW0484606.1"/>
    </source>
</evidence>
<dbReference type="InterPro" id="IPR013078">
    <property type="entry name" value="His_Pase_superF_clade-1"/>
</dbReference>
<evidence type="ECO:0000256" key="1">
    <source>
        <dbReference type="SAM" id="SignalP"/>
    </source>
</evidence>
<dbReference type="RefSeq" id="WP_282593197.1">
    <property type="nucleotide sequence ID" value="NZ_JAPAAF010000043.1"/>
</dbReference>
<reference evidence="2" key="1">
    <citation type="submission" date="2022-10" db="EMBL/GenBank/DDBJ databases">
        <title>Gaoshiqiia sediminis gen. nov., sp. nov., isolated from coastal sediment.</title>
        <authorList>
            <person name="Yu W.X."/>
            <person name="Mu D.S."/>
            <person name="Du J.Z."/>
            <person name="Liang Y.Q."/>
        </authorList>
    </citation>
    <scope>NUCLEOTIDE SEQUENCE</scope>
    <source>
        <strain evidence="2">A06</strain>
    </source>
</reference>
<name>A0AA42C9X4_9BACT</name>
<feature type="signal peptide" evidence="1">
    <location>
        <begin position="1"/>
        <end position="18"/>
    </location>
</feature>
<evidence type="ECO:0000313" key="3">
    <source>
        <dbReference type="Proteomes" id="UP001163821"/>
    </source>
</evidence>
<sequence length="211" mass="23963">MKTLLIILGTLLAIGTWASDENTTPREIYLIRHAPVAMEKPVLCSSHKAAHLLELYNELPIVTFDPAPVRLLLPDKQLTILTSTLPRAKQTAQILLPSDSLRSNPLFNEYRLGMISVPVLLLPYPAWTGLSRFFWLTYLNNKGEGRIESRKRMKQAVDFLEKQSLQHERIVLVAHGYLIAEMRRELKKRGWNAEINGGNKNLAVSKLTIND</sequence>
<proteinExistence type="predicted"/>
<organism evidence="2 3">
    <name type="scientific">Gaoshiqia sediminis</name>
    <dbReference type="NCBI Taxonomy" id="2986998"/>
    <lineage>
        <taxon>Bacteria</taxon>
        <taxon>Pseudomonadati</taxon>
        <taxon>Bacteroidota</taxon>
        <taxon>Bacteroidia</taxon>
        <taxon>Marinilabiliales</taxon>
        <taxon>Prolixibacteraceae</taxon>
        <taxon>Gaoshiqia</taxon>
    </lineage>
</organism>
<dbReference type="Proteomes" id="UP001163821">
    <property type="component" value="Unassembled WGS sequence"/>
</dbReference>
<dbReference type="Pfam" id="PF00300">
    <property type="entry name" value="His_Phos_1"/>
    <property type="match status" value="1"/>
</dbReference>
<feature type="chain" id="PRO_5041402695" evidence="1">
    <location>
        <begin position="19"/>
        <end position="211"/>
    </location>
</feature>
<dbReference type="AlphaFoldDB" id="A0AA42C9X4"/>
<dbReference type="SUPFAM" id="SSF53254">
    <property type="entry name" value="Phosphoglycerate mutase-like"/>
    <property type="match status" value="1"/>
</dbReference>
<keyword evidence="3" id="KW-1185">Reference proteome</keyword>
<dbReference type="EMBL" id="JAPAAF010000043">
    <property type="protein sequence ID" value="MCW0484606.1"/>
    <property type="molecule type" value="Genomic_DNA"/>
</dbReference>
<protein>
    <submittedName>
        <fullName evidence="2">Phosphoglycerate mutase family protein</fullName>
    </submittedName>
</protein>